<proteinExistence type="predicted"/>
<name>A0A9Q0LAA5_ANAIG</name>
<gene>
    <name evidence="2" type="ORF">M0811_11933</name>
</gene>
<protein>
    <submittedName>
        <fullName evidence="2">Nf-kappa-b essential modulator</fullName>
    </submittedName>
</protein>
<feature type="compositionally biased region" description="Polar residues" evidence="1">
    <location>
        <begin position="65"/>
        <end position="83"/>
    </location>
</feature>
<dbReference type="EMBL" id="JAPDFW010000109">
    <property type="protein sequence ID" value="KAJ5069033.1"/>
    <property type="molecule type" value="Genomic_DNA"/>
</dbReference>
<comment type="caution">
    <text evidence="2">The sequence shown here is derived from an EMBL/GenBank/DDBJ whole genome shotgun (WGS) entry which is preliminary data.</text>
</comment>
<evidence type="ECO:0000313" key="3">
    <source>
        <dbReference type="Proteomes" id="UP001149090"/>
    </source>
</evidence>
<feature type="region of interest" description="Disordered" evidence="1">
    <location>
        <begin position="63"/>
        <end position="96"/>
    </location>
</feature>
<evidence type="ECO:0000256" key="1">
    <source>
        <dbReference type="SAM" id="MobiDB-lite"/>
    </source>
</evidence>
<organism evidence="2 3">
    <name type="scientific">Anaeramoeba ignava</name>
    <name type="common">Anaerobic marine amoeba</name>
    <dbReference type="NCBI Taxonomy" id="1746090"/>
    <lineage>
        <taxon>Eukaryota</taxon>
        <taxon>Metamonada</taxon>
        <taxon>Anaeramoebidae</taxon>
        <taxon>Anaeramoeba</taxon>
    </lineage>
</organism>
<dbReference type="Proteomes" id="UP001149090">
    <property type="component" value="Unassembled WGS sequence"/>
</dbReference>
<evidence type="ECO:0000313" key="2">
    <source>
        <dbReference type="EMBL" id="KAJ5069033.1"/>
    </source>
</evidence>
<keyword evidence="3" id="KW-1185">Reference proteome</keyword>
<reference evidence="2" key="1">
    <citation type="submission" date="2022-10" db="EMBL/GenBank/DDBJ databases">
        <title>Novel sulphate-reducing endosymbionts in the free-living metamonad Anaeramoeba.</title>
        <authorList>
            <person name="Jerlstrom-Hultqvist J."/>
            <person name="Cepicka I."/>
            <person name="Gallot-Lavallee L."/>
            <person name="Salas-Leiva D."/>
            <person name="Curtis B.A."/>
            <person name="Zahonova K."/>
            <person name="Pipaliya S."/>
            <person name="Dacks J."/>
            <person name="Roger A.J."/>
        </authorList>
    </citation>
    <scope>NUCLEOTIDE SEQUENCE</scope>
    <source>
        <strain evidence="2">BMAN</strain>
    </source>
</reference>
<dbReference type="AlphaFoldDB" id="A0A9Q0LAA5"/>
<sequence>MQINQFCCCCGINLIDFSRPKPTKILISLSPEFNKSTRICNRCRMANYRKIKRVDNNFLIDENESVSSSPKSNHSTQSIQNPIKRTKTTKKQKEEKQLKKLIDENTELKEENMVLSSKLKEVIQENEKLKQEIKRKNSQIKSLNAKQNI</sequence>
<accession>A0A9Q0LAA5</accession>